<dbReference type="OrthoDB" id="6743511at2759"/>
<reference evidence="2" key="1">
    <citation type="submission" date="2019-08" db="EMBL/GenBank/DDBJ databases">
        <title>The genome of the North American firefly Photinus pyralis.</title>
        <authorList>
            <consortium name="Photinus pyralis genome working group"/>
            <person name="Fallon T.R."/>
            <person name="Sander Lower S.E."/>
            <person name="Weng J.-K."/>
        </authorList>
    </citation>
    <scope>NUCLEOTIDE SEQUENCE</scope>
    <source>
        <strain evidence="2">TRF0915ILg1</strain>
        <tissue evidence="2">Whole body</tissue>
    </source>
</reference>
<name>A0A8K0DAE9_IGNLU</name>
<accession>A0A8K0DAE9</accession>
<feature type="chain" id="PRO_5035479888" evidence="1">
    <location>
        <begin position="19"/>
        <end position="200"/>
    </location>
</feature>
<feature type="signal peptide" evidence="1">
    <location>
        <begin position="1"/>
        <end position="18"/>
    </location>
</feature>
<proteinExistence type="predicted"/>
<dbReference type="PANTHER" id="PTHR31649:SF10">
    <property type="entry name" value="IP19903P-RELATED"/>
    <property type="match status" value="1"/>
</dbReference>
<protein>
    <submittedName>
        <fullName evidence="2">Uncharacterized protein</fullName>
    </submittedName>
</protein>
<evidence type="ECO:0000256" key="1">
    <source>
        <dbReference type="SAM" id="SignalP"/>
    </source>
</evidence>
<organism evidence="2 3">
    <name type="scientific">Ignelater luminosus</name>
    <name type="common">Cucubano</name>
    <name type="synonym">Pyrophorus luminosus</name>
    <dbReference type="NCBI Taxonomy" id="2038154"/>
    <lineage>
        <taxon>Eukaryota</taxon>
        <taxon>Metazoa</taxon>
        <taxon>Ecdysozoa</taxon>
        <taxon>Arthropoda</taxon>
        <taxon>Hexapoda</taxon>
        <taxon>Insecta</taxon>
        <taxon>Pterygota</taxon>
        <taxon>Neoptera</taxon>
        <taxon>Endopterygota</taxon>
        <taxon>Coleoptera</taxon>
        <taxon>Polyphaga</taxon>
        <taxon>Elateriformia</taxon>
        <taxon>Elateroidea</taxon>
        <taxon>Elateridae</taxon>
        <taxon>Agrypninae</taxon>
        <taxon>Pyrophorini</taxon>
        <taxon>Ignelater</taxon>
    </lineage>
</organism>
<dbReference type="InterPro" id="IPR006616">
    <property type="entry name" value="DM9_repeat"/>
</dbReference>
<keyword evidence="3" id="KW-1185">Reference proteome</keyword>
<dbReference type="EMBL" id="VTPC01002620">
    <property type="protein sequence ID" value="KAF2899811.1"/>
    <property type="molecule type" value="Genomic_DNA"/>
</dbReference>
<dbReference type="AlphaFoldDB" id="A0A8K0DAE9"/>
<evidence type="ECO:0000313" key="2">
    <source>
        <dbReference type="EMBL" id="KAF2899811.1"/>
    </source>
</evidence>
<dbReference type="Pfam" id="PF11901">
    <property type="entry name" value="DM9"/>
    <property type="match status" value="1"/>
</dbReference>
<comment type="caution">
    <text evidence="2">The sequence shown here is derived from an EMBL/GenBank/DDBJ whole genome shotgun (WGS) entry which is preliminary data.</text>
</comment>
<dbReference type="SMART" id="SM00696">
    <property type="entry name" value="DM9"/>
    <property type="match status" value="1"/>
</dbReference>
<dbReference type="PANTHER" id="PTHR31649">
    <property type="entry name" value="AGAP009604-PA"/>
    <property type="match status" value="1"/>
</dbReference>
<keyword evidence="1" id="KW-0732">Signal</keyword>
<sequence>MVLTGVLMFYLFVPFLLAQEGYYWRWYTGNTPSDALEPGKDDNNEAIYIGMTLHPGFTLLPGTIYPKQKKVVYEFGLAEFYADLDVLILCAKHKEQFRWDKGQKGMTISEVTKNNELQMVLAGSDKSRPLYIGRTTIPRNQTVIGKILVTNDTLNFMWVAQSGEGWSVTDYEVLLYDPRFIVKTECLGNNITINIFNNHN</sequence>
<gene>
    <name evidence="2" type="ORF">ILUMI_06374</name>
</gene>
<evidence type="ECO:0000313" key="3">
    <source>
        <dbReference type="Proteomes" id="UP000801492"/>
    </source>
</evidence>
<dbReference type="Proteomes" id="UP000801492">
    <property type="component" value="Unassembled WGS sequence"/>
</dbReference>